<organism evidence="1">
    <name type="scientific">Siphoviridae sp. ctZHD14</name>
    <dbReference type="NCBI Taxonomy" id="2827891"/>
    <lineage>
        <taxon>Viruses</taxon>
        <taxon>Duplodnaviria</taxon>
        <taxon>Heunggongvirae</taxon>
        <taxon>Uroviricota</taxon>
        <taxon>Caudoviricetes</taxon>
    </lineage>
</organism>
<reference evidence="1" key="1">
    <citation type="journal article" date="2021" name="Proc. Natl. Acad. Sci. U.S.A.">
        <title>A Catalog of Tens of Thousands of Viruses from Human Metagenomes Reveals Hidden Associations with Chronic Diseases.</title>
        <authorList>
            <person name="Tisza M.J."/>
            <person name="Buck C.B."/>
        </authorList>
    </citation>
    <scope>NUCLEOTIDE SEQUENCE</scope>
    <source>
        <strain evidence="1">CtZHD14</strain>
    </source>
</reference>
<protein>
    <submittedName>
        <fullName evidence="1">Uncharacterized protein</fullName>
    </submittedName>
</protein>
<name>A0A8S5SWQ7_9CAUD</name>
<dbReference type="EMBL" id="BK032687">
    <property type="protein sequence ID" value="DAF55211.1"/>
    <property type="molecule type" value="Genomic_DNA"/>
</dbReference>
<evidence type="ECO:0000313" key="1">
    <source>
        <dbReference type="EMBL" id="DAF55211.1"/>
    </source>
</evidence>
<proteinExistence type="predicted"/>
<sequence length="483" mass="53050">MSKQKILKNFGIKKLHKRTANLMKQLTPEQQNEVEMLLSGETFKGYSESGIVAGNLPYQLKDYSLEEAIGKAGQGVNESLARIADFCDKVNSTVMEYLNSKTLMDQYTNYLVQQFTNNKFSVAKGPVANQILEALLSKSGDGFFRMAMNGSEAEGIGTSITKLLALAYALPQSTLASSTVKYSNSGKGAINAQGSRLAKEIVKKYNGWVQELNAIAAEQAVAIATLDANEKILEQLDGAVTHSGGQNFSVEYIPDPQIKTYLNEVKGALKRATGVKRSKADVYISLGRNNVDAHVGLTVKETKADIRNPNVQSFDIQLQNSTPLLTLLVREGGMTGNDMIDIYNLVSVHGDSGELNSMWNELVDYLKYKSLLNVLAGINVPEQSYFIVINGNFWTMEDFLNHIMTSNSTVSWSAHMADGGSSGLKRATYVRHNVWRSPTWRNPYSALKRANAQQSAASNIMYSTKITVNLRLSELAALVNLAK</sequence>
<accession>A0A8S5SWQ7</accession>